<dbReference type="InterPro" id="IPR044016">
    <property type="entry name" value="Big_13"/>
</dbReference>
<evidence type="ECO:0000259" key="2">
    <source>
        <dbReference type="Pfam" id="PF19077"/>
    </source>
</evidence>
<dbReference type="Pfam" id="PF19077">
    <property type="entry name" value="Big_13"/>
    <property type="match status" value="1"/>
</dbReference>
<organism evidence="3 4">
    <name type="scientific">Photobacterium aphoticum</name>
    <dbReference type="NCBI Taxonomy" id="754436"/>
    <lineage>
        <taxon>Bacteria</taxon>
        <taxon>Pseudomonadati</taxon>
        <taxon>Pseudomonadota</taxon>
        <taxon>Gammaproteobacteria</taxon>
        <taxon>Vibrionales</taxon>
        <taxon>Vibrionaceae</taxon>
        <taxon>Photobacterium</taxon>
    </lineage>
</organism>
<protein>
    <recommendedName>
        <fullName evidence="2">Bacterial Ig-like domain-containing protein</fullName>
    </recommendedName>
</protein>
<evidence type="ECO:0000313" key="3">
    <source>
        <dbReference type="EMBL" id="KLU98706.1"/>
    </source>
</evidence>
<dbReference type="NCBIfam" id="NF033682">
    <property type="entry name" value="retention_LapA"/>
    <property type="match status" value="1"/>
</dbReference>
<name>A0A0J1JB22_9GAMM</name>
<proteinExistence type="predicted"/>
<dbReference type="Gene3D" id="2.60.40.10">
    <property type="entry name" value="Immunoglobulins"/>
    <property type="match status" value="5"/>
</dbReference>
<dbReference type="AlphaFoldDB" id="A0A0J1JB22"/>
<reference evidence="3 4" key="1">
    <citation type="submission" date="2015-05" db="EMBL/GenBank/DDBJ databases">
        <title>Photobacterium galathea sp. nov.</title>
        <authorList>
            <person name="Machado H."/>
            <person name="Gram L."/>
        </authorList>
    </citation>
    <scope>NUCLEOTIDE SEQUENCE [LARGE SCALE GENOMIC DNA]</scope>
    <source>
        <strain evidence="3 4">DSM 25995</strain>
    </source>
</reference>
<dbReference type="PATRIC" id="fig|754436.4.peg.4426"/>
<dbReference type="RefSeq" id="WP_047876413.1">
    <property type="nucleotide sequence ID" value="NZ_LDOV01000044.1"/>
</dbReference>
<dbReference type="InterPro" id="IPR013783">
    <property type="entry name" value="Ig-like_fold"/>
</dbReference>
<keyword evidence="4" id="KW-1185">Reference proteome</keyword>
<dbReference type="Proteomes" id="UP000036426">
    <property type="component" value="Unassembled WGS sequence"/>
</dbReference>
<dbReference type="NCBIfam" id="NF033510">
    <property type="entry name" value="Ca_tandemer"/>
    <property type="match status" value="1"/>
</dbReference>
<feature type="region of interest" description="Disordered" evidence="1">
    <location>
        <begin position="867"/>
        <end position="895"/>
    </location>
</feature>
<dbReference type="OrthoDB" id="5649378at2"/>
<comment type="caution">
    <text evidence="3">The sequence shown here is derived from an EMBL/GenBank/DDBJ whole genome shotgun (WGS) entry which is preliminary data.</text>
</comment>
<feature type="compositionally biased region" description="Polar residues" evidence="1">
    <location>
        <begin position="259"/>
        <end position="270"/>
    </location>
</feature>
<gene>
    <name evidence="3" type="ORF">ABT58_21020</name>
</gene>
<feature type="non-terminal residue" evidence="3">
    <location>
        <position position="895"/>
    </location>
</feature>
<dbReference type="EMBL" id="LDOV01000044">
    <property type="protein sequence ID" value="KLU98706.1"/>
    <property type="molecule type" value="Genomic_DNA"/>
</dbReference>
<sequence length="895" mass="91817">MELQTFSKTAVVENVEGRVFYVDANGAQIFVKSGDLIPAGSVVVSLSGAQYEIHSSGGQFRVAGQCATCDDDNRGFVAKTLTSDDEIARLQDAILAGADPTEDFEAPAAGLGVSSTNAGFVEIERLNSQTIADAGFDTNNNFADGYDSELKDLGSSDEDALAFSITLNGPITADNIINDAETAQMITITGSVSDSVKPGTQVIVTVGDQTYTATVDENGNFSVDVPGSQLAQDTEVSAELATDSDVKDTISYEVDTDISVPTVSLNPDSNSGDKDDQTTNVTQPSLDIGNVDDDVVHVEVTLTGPSGTITGEAVETENGWEFIPSEPLEDGEYDVTITVTDGAGNTASNELDDPLIIDTVATPPTITFEDPGSDGIYNQAELGPDGTVTATVTLPDDFDPAKDKLVINGVEHTLTDDEIAAGKVDIQVTPNETVDAQITDAAGNTSDLASETAPDADITCPAPSVELIGDTNGDGVFNIDEIGPDGTITAEVTLAPGTEVGDRIIVKDADGNVLLDKTVTQDDLDNGIHVEVPVGSGTQVGVTAQITDPAGNVSPEVSDSVGIDNVAAPAPSVSLLGDTNGDGVYNIEELGADGTVTAEVTLASGTEVGDRIIIKDTDGTVLVDREITQADLDNGIQVEVSVVGNNVEVTAQVVDAAGNPSPEASDNALVDTDAASAPTVELQGDTNDDGVYNSDELGADGTVTAKVTLAADTVVGDTISITDGAGNIILEREVTQDDLDNGILVEVPPYGDRVDVTAQVTDPAGNKSPEASDSALVDTDAASAPTVELQGDTSGDGVYNSDELGTDGTVTAKVTLAADTAVGDIITITDGAGNVIFEREVTQDDLDNGIFVEVPPYGDRVDVTAQVTDPAGNKSPEASDSALVDTDAAPAPSVE</sequence>
<evidence type="ECO:0000256" key="1">
    <source>
        <dbReference type="SAM" id="MobiDB-lite"/>
    </source>
</evidence>
<dbReference type="InterPro" id="IPR047777">
    <property type="entry name" value="LapA-like_RM"/>
</dbReference>
<dbReference type="InterPro" id="IPR049826">
    <property type="entry name" value="Ig-like_ice"/>
</dbReference>
<feature type="region of interest" description="Disordered" evidence="1">
    <location>
        <begin position="258"/>
        <end position="289"/>
    </location>
</feature>
<dbReference type="NCBIfam" id="NF012196">
    <property type="entry name" value="Ig_like_ice"/>
    <property type="match status" value="1"/>
</dbReference>
<accession>A0A0J1JB22</accession>
<feature type="domain" description="Bacterial Ig-like" evidence="2">
    <location>
        <begin position="258"/>
        <end position="359"/>
    </location>
</feature>
<evidence type="ECO:0000313" key="4">
    <source>
        <dbReference type="Proteomes" id="UP000036426"/>
    </source>
</evidence>